<feature type="non-terminal residue" evidence="1">
    <location>
        <position position="81"/>
    </location>
</feature>
<protein>
    <submittedName>
        <fullName evidence="1">Uncharacterized protein</fullName>
    </submittedName>
</protein>
<proteinExistence type="predicted"/>
<dbReference type="Proteomes" id="UP000815325">
    <property type="component" value="Unassembled WGS sequence"/>
</dbReference>
<dbReference type="SUPFAM" id="SSF50729">
    <property type="entry name" value="PH domain-like"/>
    <property type="match status" value="1"/>
</dbReference>
<evidence type="ECO:0000313" key="1">
    <source>
        <dbReference type="EMBL" id="KAF5825235.1"/>
    </source>
</evidence>
<organism evidence="1 2">
    <name type="scientific">Dunaliella salina</name>
    <name type="common">Green alga</name>
    <name type="synonym">Protococcus salinus</name>
    <dbReference type="NCBI Taxonomy" id="3046"/>
    <lineage>
        <taxon>Eukaryota</taxon>
        <taxon>Viridiplantae</taxon>
        <taxon>Chlorophyta</taxon>
        <taxon>core chlorophytes</taxon>
        <taxon>Chlorophyceae</taxon>
        <taxon>CS clade</taxon>
        <taxon>Chlamydomonadales</taxon>
        <taxon>Dunaliellaceae</taxon>
        <taxon>Dunaliella</taxon>
    </lineage>
</organism>
<dbReference type="EMBL" id="MU074608">
    <property type="protein sequence ID" value="KAF5825235.1"/>
    <property type="molecule type" value="Genomic_DNA"/>
</dbReference>
<comment type="caution">
    <text evidence="1">The sequence shown here is derived from an EMBL/GenBank/DDBJ whole genome shotgun (WGS) entry which is preliminary data.</text>
</comment>
<feature type="non-terminal residue" evidence="1">
    <location>
        <position position="1"/>
    </location>
</feature>
<gene>
    <name evidence="1" type="ORF">DUNSADRAFT_13290</name>
</gene>
<accession>A0ABQ7FSQ3</accession>
<dbReference type="Gene3D" id="2.30.29.30">
    <property type="entry name" value="Pleckstrin-homology domain (PH domain)/Phosphotyrosine-binding domain (PTB)"/>
    <property type="match status" value="1"/>
</dbReference>
<sequence>LIAKKKGRFHGPLTKKGEGLMSLPGQRFFVLTDDALTYAKDAHSLGPAFGGLEKNEKEYTETPLCELQDVIQDKKDRKAFQ</sequence>
<dbReference type="InterPro" id="IPR011993">
    <property type="entry name" value="PH-like_dom_sf"/>
</dbReference>
<keyword evidence="2" id="KW-1185">Reference proteome</keyword>
<reference evidence="1" key="1">
    <citation type="submission" date="2017-08" db="EMBL/GenBank/DDBJ databases">
        <authorList>
            <person name="Polle J.E."/>
            <person name="Barry K."/>
            <person name="Cushman J."/>
            <person name="Schmutz J."/>
            <person name="Tran D."/>
            <person name="Hathwaick L.T."/>
            <person name="Yim W.C."/>
            <person name="Jenkins J."/>
            <person name="Mckie-Krisberg Z.M."/>
            <person name="Prochnik S."/>
            <person name="Lindquist E."/>
            <person name="Dockter R.B."/>
            <person name="Adam C."/>
            <person name="Molina H."/>
            <person name="Bunkerborg J."/>
            <person name="Jin E."/>
            <person name="Buchheim M."/>
            <person name="Magnuson J."/>
        </authorList>
    </citation>
    <scope>NUCLEOTIDE SEQUENCE</scope>
    <source>
        <strain evidence="1">CCAP 19/18</strain>
    </source>
</reference>
<name>A0ABQ7FSQ3_DUNSA</name>
<evidence type="ECO:0000313" key="2">
    <source>
        <dbReference type="Proteomes" id="UP000815325"/>
    </source>
</evidence>